<dbReference type="AlphaFoldDB" id="A0A0M5MDZ9"/>
<organism evidence="1 2">
    <name type="scientific">Campylobacter curvus (strain 525.92)</name>
    <dbReference type="NCBI Taxonomy" id="360105"/>
    <lineage>
        <taxon>Bacteria</taxon>
        <taxon>Pseudomonadati</taxon>
        <taxon>Campylobacterota</taxon>
        <taxon>Epsilonproteobacteria</taxon>
        <taxon>Campylobacterales</taxon>
        <taxon>Campylobacteraceae</taxon>
        <taxon>Campylobacter</taxon>
    </lineage>
</organism>
<dbReference type="EMBL" id="CP000767">
    <property type="protein sequence ID" value="ALF45130.1"/>
    <property type="molecule type" value="Genomic_DNA"/>
</dbReference>
<gene>
    <name evidence="1" type="ORF">CCV52592_0729</name>
</gene>
<sequence>MTECLTCSTKIAVSLTVSLIFGGQCRRSSYLATLKFQEINALSEKSQKFKYFSVVKSYEATLSLCSAICSNTDAVCVRDRSRYRSERNLQSLNLFIFYARMIN</sequence>
<evidence type="ECO:0000313" key="2">
    <source>
        <dbReference type="Proteomes" id="UP000006380"/>
    </source>
</evidence>
<accession>A0A0M5MDZ9</accession>
<dbReference type="Proteomes" id="UP000006380">
    <property type="component" value="Chromosome"/>
</dbReference>
<proteinExistence type="predicted"/>
<protein>
    <submittedName>
        <fullName evidence="1">Uncharacterized protein</fullName>
    </submittedName>
</protein>
<dbReference type="KEGG" id="ccv:CCV52592_0729"/>
<reference evidence="1" key="1">
    <citation type="submission" date="2016-07" db="EMBL/GenBank/DDBJ databases">
        <title>Comparative genomics of the Campylobacter concisus group.</title>
        <authorList>
            <person name="Miller W.G."/>
            <person name="Yee E."/>
            <person name="Chapman M.H."/>
            <person name="Huynh S."/>
            <person name="Bono J.L."/>
            <person name="On S.L.W."/>
            <person name="StLeger J."/>
            <person name="Foster G."/>
            <person name="Parker C.T."/>
        </authorList>
    </citation>
    <scope>NUCLEOTIDE SEQUENCE</scope>
    <source>
        <strain evidence="1">525.92</strain>
    </source>
</reference>
<dbReference type="STRING" id="360105.CCV52592_0729"/>
<keyword evidence="2" id="KW-1185">Reference proteome</keyword>
<evidence type="ECO:0000313" key="1">
    <source>
        <dbReference type="EMBL" id="ALF45130.1"/>
    </source>
</evidence>
<name>A0A0M5MDZ9_CAMC5</name>